<dbReference type="GO" id="GO:0046514">
    <property type="term" value="P:ceramide catabolic process"/>
    <property type="evidence" value="ECO:0007669"/>
    <property type="project" value="InterPro"/>
</dbReference>
<dbReference type="GeneID" id="41968798"/>
<keyword evidence="3" id="KW-0479">Metal-binding</keyword>
<accession>A0A507AUI4</accession>
<feature type="binding site" evidence="3">
    <location>
        <position position="633"/>
    </location>
    <ligand>
        <name>Zn(2+)</name>
        <dbReference type="ChEBI" id="CHEBI:29105"/>
    </ligand>
</feature>
<keyword evidence="6" id="KW-0472">Membrane</keyword>
<dbReference type="OrthoDB" id="191371at2759"/>
<dbReference type="GO" id="GO:0042759">
    <property type="term" value="P:long-chain fatty acid biosynthetic process"/>
    <property type="evidence" value="ECO:0007669"/>
    <property type="project" value="TreeGrafter"/>
</dbReference>
<dbReference type="PANTHER" id="PTHR12670:SF20">
    <property type="entry name" value="NEUTRAL CERAMIDASE"/>
    <property type="match status" value="1"/>
</dbReference>
<feature type="transmembrane region" description="Helical" evidence="6">
    <location>
        <begin position="87"/>
        <end position="107"/>
    </location>
</feature>
<dbReference type="RefSeq" id="XP_030991865.1">
    <property type="nucleotide sequence ID" value="XM_031135420.1"/>
</dbReference>
<dbReference type="AlphaFoldDB" id="A0A507AUI4"/>
<dbReference type="InParanoid" id="A0A507AUI4"/>
<keyword evidence="2 4" id="KW-0378">Hydrolase</keyword>
<evidence type="ECO:0000256" key="3">
    <source>
        <dbReference type="PIRSR" id="PIRSR606823-2"/>
    </source>
</evidence>
<dbReference type="InterPro" id="IPR038445">
    <property type="entry name" value="NCDase_C_sf"/>
</dbReference>
<feature type="binding site" evidence="3">
    <location>
        <position position="593"/>
    </location>
    <ligand>
        <name>Zn(2+)</name>
        <dbReference type="ChEBI" id="CHEBI:29105"/>
    </ligand>
</feature>
<dbReference type="GO" id="GO:0016020">
    <property type="term" value="C:membrane"/>
    <property type="evidence" value="ECO:0007669"/>
    <property type="project" value="GOC"/>
</dbReference>
<feature type="domain" description="Neutral/alkaline non-lysosomal ceramidase C-terminal" evidence="8">
    <location>
        <begin position="666"/>
        <end position="830"/>
    </location>
</feature>
<comment type="similarity">
    <text evidence="1 4">Belongs to the neutral ceramidase family.</text>
</comment>
<protein>
    <recommendedName>
        <fullName evidence="4">Neutral ceramidase</fullName>
        <ecNumber evidence="4">3.5.1.23</ecNumber>
    </recommendedName>
</protein>
<dbReference type="GO" id="GO:0046872">
    <property type="term" value="F:metal ion binding"/>
    <property type="evidence" value="ECO:0007669"/>
    <property type="project" value="UniProtKB-KW"/>
</dbReference>
<reference evidence="9 10" key="1">
    <citation type="submission" date="2019-06" db="EMBL/GenBank/DDBJ databases">
        <title>Draft genome sequence of the filamentous fungus Phialemoniopsis curvata isolated from diesel fuel.</title>
        <authorList>
            <person name="Varaljay V.A."/>
            <person name="Lyon W.J."/>
            <person name="Crouch A.L."/>
            <person name="Drake C.E."/>
            <person name="Hollomon J.M."/>
            <person name="Nadeau L.J."/>
            <person name="Nunn H.S."/>
            <person name="Stevenson B.S."/>
            <person name="Bojanowski C.L."/>
            <person name="Crookes-Goodson W.J."/>
        </authorList>
    </citation>
    <scope>NUCLEOTIDE SEQUENCE [LARGE SCALE GENOMIC DNA]</scope>
    <source>
        <strain evidence="9 10">D216</strain>
    </source>
</reference>
<dbReference type="EMBL" id="SKBQ01000005">
    <property type="protein sequence ID" value="TPX10154.1"/>
    <property type="molecule type" value="Genomic_DNA"/>
</dbReference>
<dbReference type="STRING" id="1093900.A0A507AUI4"/>
<keyword evidence="6" id="KW-0812">Transmembrane</keyword>
<evidence type="ECO:0000256" key="4">
    <source>
        <dbReference type="RuleBase" id="RU366019"/>
    </source>
</evidence>
<comment type="cofactor">
    <cofactor evidence="3">
        <name>Zn(2+)</name>
        <dbReference type="ChEBI" id="CHEBI:29105"/>
    </cofactor>
    <text evidence="3">Binds 1 zinc ion per subunit.</text>
</comment>
<sequence>MLSAFRNLGLRNPPPPPSSSSAVEKRRLKDSPAWHQTWVADTFTSQTDFTGSVVARLLPGRSRQTAMTNSGDYLPLERDPPPRRRPLLAIFTAVSVFALAILALTQLGASPKRASYQAGQAEAFKTPLLAKARATPPGDKYLLGVGKADITGPVVEINFAGYASLPQTGSGLRQRLYSRAFIVGDVNSPKDRFVYMILDTQSGDTGVRRGILEGVAALGSDYSVYGQSNIAVTGTHSHSGPGAWFNYLLPQVTSLGFDKQSYQAIVDGAVLSIKRAHESLTTGYLDFGTTNITDANLSRSLYAYLANPAEERAAYDDSTDKTLTLLRFQRESDMKNIGVLTWYPVHGTSMLENNTHVTGDNKGVAAYLFEQAMKGDANAADGFVAGFSQANVGDTTPNVLGAYCDDGSGQMCSFENSTCADGKSQQCHGRGPEFQKLDLGVSSCYEIGRRQFAGAKNIYDEMSSSSTPVVGSSVKSFHFFHDMRYFKFPLENGTMVQTCPAALGYSFAAGTTDGPGAFDFTQNDSGKPDANPLWAVVSGLLRTPTPEQKACQYPKPVLLDVGEMDVPYAWTPNIIDVQTLRVGQFVIIISPSEATTMSGRRWRNAVQKEAKTFLTGPEPVVVLGGPANSYAHYCATPEEYGIQRYEGASTLYGQWELNAYINLTVSNLHYLAPTATGGPDAGPAPPDNRGNSLSLIAGVVQDGVPIGKSFGQCTGQPKASYSKGDVVNATFAGANPRNNLRLEGTFAAVEQKQGDGSWRQVRSDEDWFLVYTWTRTNWLLGWSDVVISWETAGEGAGLAAGTYRIRYNGDAKNLLGKISSFTGTSNEFTLK</sequence>
<dbReference type="Pfam" id="PF17048">
    <property type="entry name" value="Ceramidse_alk_C"/>
    <property type="match status" value="1"/>
</dbReference>
<dbReference type="GO" id="GO:0005576">
    <property type="term" value="C:extracellular region"/>
    <property type="evidence" value="ECO:0007669"/>
    <property type="project" value="TreeGrafter"/>
</dbReference>
<dbReference type="GO" id="GO:0017040">
    <property type="term" value="F:N-acylsphingosine amidohydrolase activity"/>
    <property type="evidence" value="ECO:0007669"/>
    <property type="project" value="UniProtKB-UniRule"/>
</dbReference>
<feature type="region of interest" description="Disordered" evidence="5">
    <location>
        <begin position="1"/>
        <end position="27"/>
    </location>
</feature>
<evidence type="ECO:0000259" key="8">
    <source>
        <dbReference type="Pfam" id="PF17048"/>
    </source>
</evidence>
<comment type="caution">
    <text evidence="9">The sequence shown here is derived from an EMBL/GenBank/DDBJ whole genome shotgun (WGS) entry which is preliminary data.</text>
</comment>
<evidence type="ECO:0000256" key="5">
    <source>
        <dbReference type="SAM" id="MobiDB-lite"/>
    </source>
</evidence>
<dbReference type="InterPro" id="IPR031329">
    <property type="entry name" value="NEUT/ALK_ceramidase_N"/>
</dbReference>
<dbReference type="PANTHER" id="PTHR12670">
    <property type="entry name" value="CERAMIDASE"/>
    <property type="match status" value="1"/>
</dbReference>
<keyword evidence="10" id="KW-1185">Reference proteome</keyword>
<gene>
    <name evidence="9" type="ORF">E0L32_001351</name>
</gene>
<dbReference type="InterPro" id="IPR006823">
    <property type="entry name" value="Ceramidase_alk"/>
</dbReference>
<dbReference type="EC" id="3.5.1.23" evidence="4"/>
<feature type="binding site" evidence="3">
    <location>
        <position position="236"/>
    </location>
    <ligand>
        <name>Zn(2+)</name>
        <dbReference type="ChEBI" id="CHEBI:29105"/>
    </ligand>
</feature>
<name>A0A507AUI4_9PEZI</name>
<comment type="catalytic activity">
    <reaction evidence="4">
        <text>an N-acylsphing-4-enine + H2O = sphing-4-enine + a fatty acid</text>
        <dbReference type="Rhea" id="RHEA:20856"/>
        <dbReference type="ChEBI" id="CHEBI:15377"/>
        <dbReference type="ChEBI" id="CHEBI:28868"/>
        <dbReference type="ChEBI" id="CHEBI:52639"/>
        <dbReference type="ChEBI" id="CHEBI:57756"/>
        <dbReference type="EC" id="3.5.1.23"/>
    </reaction>
</comment>
<dbReference type="Proteomes" id="UP000319257">
    <property type="component" value="Unassembled WGS sequence"/>
</dbReference>
<feature type="domain" description="Neutral/alkaline non-lysosomal ceramidase N-terminal" evidence="7">
    <location>
        <begin position="141"/>
        <end position="662"/>
    </location>
</feature>
<evidence type="ECO:0000256" key="6">
    <source>
        <dbReference type="SAM" id="Phobius"/>
    </source>
</evidence>
<feature type="binding site" evidence="3">
    <location>
        <position position="346"/>
    </location>
    <ligand>
        <name>Zn(2+)</name>
        <dbReference type="ChEBI" id="CHEBI:29105"/>
    </ligand>
</feature>
<proteinExistence type="inferred from homology"/>
<dbReference type="GO" id="GO:0046512">
    <property type="term" value="P:sphingosine biosynthetic process"/>
    <property type="evidence" value="ECO:0007669"/>
    <property type="project" value="TreeGrafter"/>
</dbReference>
<keyword evidence="3" id="KW-0862">Zinc</keyword>
<keyword evidence="4" id="KW-0746">Sphingolipid metabolism</keyword>
<organism evidence="9 10">
    <name type="scientific">Thyridium curvatum</name>
    <dbReference type="NCBI Taxonomy" id="1093900"/>
    <lineage>
        <taxon>Eukaryota</taxon>
        <taxon>Fungi</taxon>
        <taxon>Dikarya</taxon>
        <taxon>Ascomycota</taxon>
        <taxon>Pezizomycotina</taxon>
        <taxon>Sordariomycetes</taxon>
        <taxon>Sordariomycetidae</taxon>
        <taxon>Thyridiales</taxon>
        <taxon>Thyridiaceae</taxon>
        <taxon>Thyridium</taxon>
    </lineage>
</organism>
<dbReference type="Gene3D" id="2.60.40.2300">
    <property type="entry name" value="Neutral/alkaline non-lysosomal ceramidase, C-terminal domain"/>
    <property type="match status" value="1"/>
</dbReference>
<dbReference type="Pfam" id="PF04734">
    <property type="entry name" value="Ceramidase_alk"/>
    <property type="match status" value="1"/>
</dbReference>
<evidence type="ECO:0000256" key="1">
    <source>
        <dbReference type="ARBA" id="ARBA00009835"/>
    </source>
</evidence>
<dbReference type="InterPro" id="IPR031331">
    <property type="entry name" value="NEUT/ALK_ceramidase_C"/>
</dbReference>
<evidence type="ECO:0000259" key="7">
    <source>
        <dbReference type="Pfam" id="PF04734"/>
    </source>
</evidence>
<dbReference type="FunFam" id="2.60.40.2300:FF:000004">
    <property type="entry name" value="Neutral/alkaline nonlysosomal ceramidase, putative"/>
    <property type="match status" value="1"/>
</dbReference>
<keyword evidence="6" id="KW-1133">Transmembrane helix</keyword>
<evidence type="ECO:0000313" key="10">
    <source>
        <dbReference type="Proteomes" id="UP000319257"/>
    </source>
</evidence>
<keyword evidence="4" id="KW-0443">Lipid metabolism</keyword>
<evidence type="ECO:0000313" key="9">
    <source>
        <dbReference type="EMBL" id="TPX10154.1"/>
    </source>
</evidence>
<evidence type="ECO:0000256" key="2">
    <source>
        <dbReference type="ARBA" id="ARBA00022801"/>
    </source>
</evidence>